<comment type="caution">
    <text evidence="1">The sequence shown here is derived from an EMBL/GenBank/DDBJ whole genome shotgun (WGS) entry which is preliminary data.</text>
</comment>
<dbReference type="Proteomes" id="UP000032515">
    <property type="component" value="Unassembled WGS sequence"/>
</dbReference>
<proteinExistence type="predicted"/>
<reference evidence="1 2" key="1">
    <citation type="submission" date="2014-11" db="EMBL/GenBank/DDBJ databases">
        <title>Genomics and ecophysiology of heterotrophic nitrogen fixing bacteria isolated from estuarine surface water.</title>
        <authorList>
            <person name="Bentzon-Tilia M."/>
            <person name="Severin I."/>
            <person name="Hansen L.H."/>
            <person name="Riemann L."/>
        </authorList>
    </citation>
    <scope>NUCLEOTIDE SEQUENCE [LARGE SCALE GENOMIC DNA]</scope>
    <source>
        <strain evidence="1 2">BAL398</strain>
    </source>
</reference>
<gene>
    <name evidence="1" type="ORF">OO17_01325</name>
</gene>
<organism evidence="1 2">
    <name type="scientific">Rhodopseudomonas palustris</name>
    <dbReference type="NCBI Taxonomy" id="1076"/>
    <lineage>
        <taxon>Bacteria</taxon>
        <taxon>Pseudomonadati</taxon>
        <taxon>Pseudomonadota</taxon>
        <taxon>Alphaproteobacteria</taxon>
        <taxon>Hyphomicrobiales</taxon>
        <taxon>Nitrobacteraceae</taxon>
        <taxon>Rhodopseudomonas</taxon>
    </lineage>
</organism>
<accession>A0A0D7F4D5</accession>
<evidence type="ECO:0000313" key="1">
    <source>
        <dbReference type="EMBL" id="KIZ47964.1"/>
    </source>
</evidence>
<name>A0A0D7F4D5_RHOPL</name>
<sequence>MADDSDIVGPLLSVSQIRGGDTQRRHLEAPDVARRAKPGVSKDEMYILMVRDAAQARLLTMRR</sequence>
<protein>
    <submittedName>
        <fullName evidence="1">Uncharacterized protein</fullName>
    </submittedName>
</protein>
<dbReference type="AlphaFoldDB" id="A0A0D7F4D5"/>
<dbReference type="EMBL" id="JXXE01000027">
    <property type="protein sequence ID" value="KIZ47964.1"/>
    <property type="molecule type" value="Genomic_DNA"/>
</dbReference>
<evidence type="ECO:0000313" key="2">
    <source>
        <dbReference type="Proteomes" id="UP000032515"/>
    </source>
</evidence>
<dbReference type="PATRIC" id="fig|1076.23.peg.3109"/>